<dbReference type="GO" id="GO:0022900">
    <property type="term" value="P:electron transport chain"/>
    <property type="evidence" value="ECO:0007669"/>
    <property type="project" value="UniProtKB-UniRule"/>
</dbReference>
<keyword evidence="6" id="KW-0997">Cell inner membrane</keyword>
<evidence type="ECO:0000256" key="6">
    <source>
        <dbReference type="HAMAP-Rule" id="MF_00479"/>
    </source>
</evidence>
<keyword evidence="10" id="KW-1185">Reference proteome</keyword>
<comment type="subcellular location">
    <subcellularLocation>
        <location evidence="6">Cell inner membrane</location>
        <topology evidence="6">Single-pass membrane protein</topology>
    </subcellularLocation>
</comment>
<keyword evidence="5 6" id="KW-0249">Electron transport</keyword>
<dbReference type="PANTHER" id="PTHR36118:SF1">
    <property type="entry name" value="ION-TRANSLOCATING OXIDOREDUCTASE COMPLEX SUBUNIT G"/>
    <property type="match status" value="1"/>
</dbReference>
<dbReference type="EMBL" id="QWEZ01000002">
    <property type="protein sequence ID" value="RRJ82912.1"/>
    <property type="molecule type" value="Genomic_DNA"/>
</dbReference>
<dbReference type="EC" id="7.-.-.-" evidence="6"/>
<comment type="subunit">
    <text evidence="6">The complex is composed of six subunits: RnfA, RnfB, RnfC, RnfD, RnfE and RnfG.</text>
</comment>
<keyword evidence="2 6" id="KW-0597">Phosphoprotein</keyword>
<evidence type="ECO:0000256" key="1">
    <source>
        <dbReference type="ARBA" id="ARBA00022448"/>
    </source>
</evidence>
<keyword evidence="6 7" id="KW-1133">Transmembrane helix</keyword>
<evidence type="ECO:0000259" key="8">
    <source>
        <dbReference type="SMART" id="SM00900"/>
    </source>
</evidence>
<dbReference type="InterPro" id="IPR007329">
    <property type="entry name" value="FMN-bd"/>
</dbReference>
<comment type="similarity">
    <text evidence="6">Belongs to the RnfG family.</text>
</comment>
<keyword evidence="3 6" id="KW-0285">Flavoprotein</keyword>
<dbReference type="InterPro" id="IPR010209">
    <property type="entry name" value="Ion_transpt_RnfG/RsxG"/>
</dbReference>
<keyword evidence="6 7" id="KW-0472">Membrane</keyword>
<comment type="cofactor">
    <cofactor evidence="6">
        <name>FMN</name>
        <dbReference type="ChEBI" id="CHEBI:58210"/>
    </cofactor>
</comment>
<dbReference type="PANTHER" id="PTHR36118">
    <property type="entry name" value="ION-TRANSLOCATING OXIDOREDUCTASE COMPLEX SUBUNIT G"/>
    <property type="match status" value="1"/>
</dbReference>
<reference evidence="9 10" key="1">
    <citation type="submission" date="2018-08" db="EMBL/GenBank/DDBJ databases">
        <authorList>
            <person name="Khan S.A."/>
        </authorList>
    </citation>
    <scope>NUCLEOTIDE SEQUENCE [LARGE SCALE GENOMIC DNA]</scope>
    <source>
        <strain evidence="9 10">GTF-13</strain>
    </source>
</reference>
<evidence type="ECO:0000256" key="3">
    <source>
        <dbReference type="ARBA" id="ARBA00022630"/>
    </source>
</evidence>
<organism evidence="9 10">
    <name type="scientific">Aestuariirhabdus litorea</name>
    <dbReference type="NCBI Taxonomy" id="2528527"/>
    <lineage>
        <taxon>Bacteria</taxon>
        <taxon>Pseudomonadati</taxon>
        <taxon>Pseudomonadota</taxon>
        <taxon>Gammaproteobacteria</taxon>
        <taxon>Oceanospirillales</taxon>
        <taxon>Aestuariirhabdaceae</taxon>
        <taxon>Aestuariirhabdus</taxon>
    </lineage>
</organism>
<gene>
    <name evidence="9" type="primary">rsxG</name>
    <name evidence="6" type="synonym">rnfG</name>
    <name evidence="9" type="ORF">D0544_13765</name>
</gene>
<dbReference type="SMART" id="SM00900">
    <property type="entry name" value="FMN_bind"/>
    <property type="match status" value="1"/>
</dbReference>
<dbReference type="PIRSF" id="PIRSF006091">
    <property type="entry name" value="E_trnsport_RnfG"/>
    <property type="match status" value="1"/>
</dbReference>
<dbReference type="HAMAP" id="MF_00479">
    <property type="entry name" value="RsxG_RnfG"/>
    <property type="match status" value="1"/>
</dbReference>
<feature type="modified residue" description="FMN phosphoryl threonine" evidence="6">
    <location>
        <position position="186"/>
    </location>
</feature>
<dbReference type="GO" id="GO:0005886">
    <property type="term" value="C:plasma membrane"/>
    <property type="evidence" value="ECO:0007669"/>
    <property type="project" value="UniProtKB-SubCell"/>
</dbReference>
<accession>A0A3P3VJN8</accession>
<dbReference type="NCBIfam" id="TIGR01947">
    <property type="entry name" value="rnfG"/>
    <property type="match status" value="1"/>
</dbReference>
<evidence type="ECO:0000313" key="9">
    <source>
        <dbReference type="EMBL" id="RRJ82912.1"/>
    </source>
</evidence>
<comment type="function">
    <text evidence="6">Part of a membrane-bound complex that couples electron transfer with translocation of ions across the membrane.</text>
</comment>
<dbReference type="NCBIfam" id="NF002519">
    <property type="entry name" value="PRK01908.1"/>
    <property type="match status" value="1"/>
</dbReference>
<feature type="transmembrane region" description="Helical" evidence="7">
    <location>
        <begin position="21"/>
        <end position="43"/>
    </location>
</feature>
<keyword evidence="1 6" id="KW-0813">Transport</keyword>
<dbReference type="GO" id="GO:0009055">
    <property type="term" value="F:electron transfer activity"/>
    <property type="evidence" value="ECO:0007669"/>
    <property type="project" value="InterPro"/>
</dbReference>
<keyword evidence="6 7" id="KW-0812">Transmembrane</keyword>
<evidence type="ECO:0000256" key="4">
    <source>
        <dbReference type="ARBA" id="ARBA00022643"/>
    </source>
</evidence>
<dbReference type="RefSeq" id="WP_125017094.1">
    <property type="nucleotide sequence ID" value="NZ_QWEZ01000002.1"/>
</dbReference>
<comment type="caution">
    <text evidence="9">The sequence shown here is derived from an EMBL/GenBank/DDBJ whole genome shotgun (WGS) entry which is preliminary data.</text>
</comment>
<dbReference type="Proteomes" id="UP000280792">
    <property type="component" value="Unassembled WGS sequence"/>
</dbReference>
<evidence type="ECO:0000256" key="7">
    <source>
        <dbReference type="SAM" id="Phobius"/>
    </source>
</evidence>
<keyword evidence="6" id="KW-1278">Translocase</keyword>
<protein>
    <recommendedName>
        <fullName evidence="6">Ion-translocating oxidoreductase complex subunit G</fullName>
        <ecNumber evidence="6">7.-.-.-</ecNumber>
    </recommendedName>
    <alternativeName>
        <fullName evidence="6">Rnf electron transport complex subunit G</fullName>
    </alternativeName>
</protein>
<dbReference type="AlphaFoldDB" id="A0A3P3VJN8"/>
<feature type="domain" description="FMN-binding" evidence="8">
    <location>
        <begin position="111"/>
        <end position="203"/>
    </location>
</feature>
<evidence type="ECO:0000256" key="5">
    <source>
        <dbReference type="ARBA" id="ARBA00022982"/>
    </source>
</evidence>
<keyword evidence="6" id="KW-1003">Cell membrane</keyword>
<evidence type="ECO:0000256" key="2">
    <source>
        <dbReference type="ARBA" id="ARBA00022553"/>
    </source>
</evidence>
<dbReference type="GO" id="GO:0010181">
    <property type="term" value="F:FMN binding"/>
    <property type="evidence" value="ECO:0007669"/>
    <property type="project" value="InterPro"/>
</dbReference>
<sequence>MIGGGLARRGVAKPSYTQRPAYFAGILGMLSVLSGTLLTFGYIGTADAIAQRLKEDLQRSLQQVLPPGYYDNPPSEYPVQVVLASGQTLTAYQARRGEKPAAVAFEVEQAGYAGPIRLVMGVSAGGEILGVRVLAHTETPGLGDKIEIARDDWILSFNGHSLASLSPNQWAVKKDGGEFDQFSGATITPRAVVRAVHRGLEWHRDHGQQLLASAEQDEPLAAAPFTNPQEAD</sequence>
<dbReference type="Pfam" id="PF04205">
    <property type="entry name" value="FMN_bind"/>
    <property type="match status" value="1"/>
</dbReference>
<keyword evidence="4 6" id="KW-0288">FMN</keyword>
<proteinExistence type="inferred from homology"/>
<name>A0A3P3VJN8_9GAMM</name>
<evidence type="ECO:0000313" key="10">
    <source>
        <dbReference type="Proteomes" id="UP000280792"/>
    </source>
</evidence>
<reference evidence="9 10" key="2">
    <citation type="submission" date="2018-12" db="EMBL/GenBank/DDBJ databases">
        <title>Simiduia agarivorans gen. nov., sp. nov., a marine, agarolytic bacterium isolated from shallow coastal water from Keelung, Taiwan.</title>
        <authorList>
            <person name="Shieh W.Y."/>
        </authorList>
    </citation>
    <scope>NUCLEOTIDE SEQUENCE [LARGE SCALE GENOMIC DNA]</scope>
    <source>
        <strain evidence="9 10">GTF-13</strain>
    </source>
</reference>